<feature type="transmembrane region" description="Helical" evidence="7">
    <location>
        <begin position="198"/>
        <end position="219"/>
    </location>
</feature>
<evidence type="ECO:0000256" key="7">
    <source>
        <dbReference type="RuleBase" id="RU363032"/>
    </source>
</evidence>
<sequence>MTTATVDPGVRHPAGPRRARLRALLPSLRRSWDRYWYAWAMVAPVVLVIGVLVLYPLGYGAYLSFTNANERNVAQNIGPVHIPASYKLVGLHNYWQVLSGRDGVFYPRLEWTVVWTVACVTVTYAIGLAMAMLLNRPMRFRLFYRLALILPWAVPAFVGVFAWRLMFNSQYGVFNDLVTAVGLPAQDWLGTPLAQKTAVIIVNVWCGVPFMMVAMLGGLQAIPGELYEAAEMDGASPGQRFRHVTLPGLRPVSGTVILLSTVWTFNMFPIIYLLLGNNTTGDTDILVTHAYQLAFGGGASDYAGAATYGIVILLVLVAFSTFYRRRLRTQD</sequence>
<keyword evidence="5 7" id="KW-1133">Transmembrane helix</keyword>
<evidence type="ECO:0000256" key="5">
    <source>
        <dbReference type="ARBA" id="ARBA00022989"/>
    </source>
</evidence>
<dbReference type="RefSeq" id="WP_205357260.1">
    <property type="nucleotide sequence ID" value="NZ_JADKYB010000006.1"/>
</dbReference>
<name>A0ABS2TQW2_9ACTN</name>
<comment type="similarity">
    <text evidence="7">Belongs to the binding-protein-dependent transport system permease family.</text>
</comment>
<evidence type="ECO:0000256" key="6">
    <source>
        <dbReference type="ARBA" id="ARBA00023136"/>
    </source>
</evidence>
<feature type="transmembrane region" description="Helical" evidence="7">
    <location>
        <begin position="256"/>
        <end position="275"/>
    </location>
</feature>
<feature type="transmembrane region" description="Helical" evidence="7">
    <location>
        <begin position="146"/>
        <end position="166"/>
    </location>
</feature>
<keyword evidence="2 7" id="KW-0813">Transport</keyword>
<dbReference type="CDD" id="cd06261">
    <property type="entry name" value="TM_PBP2"/>
    <property type="match status" value="1"/>
</dbReference>
<gene>
    <name evidence="9" type="ORF">ITX44_12650</name>
</gene>
<feature type="transmembrane region" description="Helical" evidence="7">
    <location>
        <begin position="35"/>
        <end position="57"/>
    </location>
</feature>
<keyword evidence="4 7" id="KW-0812">Transmembrane</keyword>
<accession>A0ABS2TQW2</accession>
<dbReference type="Gene3D" id="1.10.3720.10">
    <property type="entry name" value="MetI-like"/>
    <property type="match status" value="1"/>
</dbReference>
<dbReference type="Proteomes" id="UP000749040">
    <property type="component" value="Unassembled WGS sequence"/>
</dbReference>
<dbReference type="SUPFAM" id="SSF160964">
    <property type="entry name" value="MalF N-terminal region-like"/>
    <property type="match status" value="1"/>
</dbReference>
<proteinExistence type="inferred from homology"/>
<dbReference type="PANTHER" id="PTHR43227">
    <property type="entry name" value="BLL4140 PROTEIN"/>
    <property type="match status" value="1"/>
</dbReference>
<keyword evidence="10" id="KW-1185">Reference proteome</keyword>
<evidence type="ECO:0000313" key="9">
    <source>
        <dbReference type="EMBL" id="MBM9505381.1"/>
    </source>
</evidence>
<evidence type="ECO:0000256" key="3">
    <source>
        <dbReference type="ARBA" id="ARBA00022475"/>
    </source>
</evidence>
<evidence type="ECO:0000259" key="8">
    <source>
        <dbReference type="PROSITE" id="PS50928"/>
    </source>
</evidence>
<keyword evidence="3" id="KW-1003">Cell membrane</keyword>
<feature type="transmembrane region" description="Helical" evidence="7">
    <location>
        <begin position="113"/>
        <end position="134"/>
    </location>
</feature>
<protein>
    <submittedName>
        <fullName evidence="9">Sugar ABC transporter permease</fullName>
    </submittedName>
</protein>
<feature type="transmembrane region" description="Helical" evidence="7">
    <location>
        <begin position="302"/>
        <end position="323"/>
    </location>
</feature>
<dbReference type="Pfam" id="PF00528">
    <property type="entry name" value="BPD_transp_1"/>
    <property type="match status" value="1"/>
</dbReference>
<feature type="domain" description="ABC transmembrane type-1" evidence="8">
    <location>
        <begin position="109"/>
        <end position="323"/>
    </location>
</feature>
<evidence type="ECO:0000256" key="2">
    <source>
        <dbReference type="ARBA" id="ARBA00022448"/>
    </source>
</evidence>
<dbReference type="SUPFAM" id="SSF161098">
    <property type="entry name" value="MetI-like"/>
    <property type="match status" value="1"/>
</dbReference>
<dbReference type="PROSITE" id="PS50928">
    <property type="entry name" value="ABC_TM1"/>
    <property type="match status" value="1"/>
</dbReference>
<dbReference type="InterPro" id="IPR050809">
    <property type="entry name" value="UgpAE/MalFG_permease"/>
</dbReference>
<comment type="subcellular location">
    <subcellularLocation>
        <location evidence="1 7">Cell membrane</location>
        <topology evidence="1 7">Multi-pass membrane protein</topology>
    </subcellularLocation>
</comment>
<dbReference type="InterPro" id="IPR000515">
    <property type="entry name" value="MetI-like"/>
</dbReference>
<dbReference type="InterPro" id="IPR035906">
    <property type="entry name" value="MetI-like_sf"/>
</dbReference>
<dbReference type="PANTHER" id="PTHR43227:SF7">
    <property type="entry name" value="ARABINOOLIGOSACCHARIDES TRANSPORT SYSTEM PERMEASE PROTEIN ARAP"/>
    <property type="match status" value="1"/>
</dbReference>
<keyword evidence="6 7" id="KW-0472">Membrane</keyword>
<evidence type="ECO:0000256" key="1">
    <source>
        <dbReference type="ARBA" id="ARBA00004651"/>
    </source>
</evidence>
<reference evidence="9 10" key="1">
    <citation type="submission" date="2021-01" db="EMBL/GenBank/DDBJ databases">
        <title>Streptomyces acididurans sp. nov., isolated from a peat swamp forest soil.</title>
        <authorList>
            <person name="Chantavorakit T."/>
            <person name="Duangmal K."/>
        </authorList>
    </citation>
    <scope>NUCLEOTIDE SEQUENCE [LARGE SCALE GENOMIC DNA]</scope>
    <source>
        <strain evidence="9 10">KK5PA1</strain>
    </source>
</reference>
<organism evidence="9 10">
    <name type="scientific">Actinacidiphila acididurans</name>
    <dbReference type="NCBI Taxonomy" id="2784346"/>
    <lineage>
        <taxon>Bacteria</taxon>
        <taxon>Bacillati</taxon>
        <taxon>Actinomycetota</taxon>
        <taxon>Actinomycetes</taxon>
        <taxon>Kitasatosporales</taxon>
        <taxon>Streptomycetaceae</taxon>
        <taxon>Actinacidiphila</taxon>
    </lineage>
</organism>
<evidence type="ECO:0000256" key="4">
    <source>
        <dbReference type="ARBA" id="ARBA00022692"/>
    </source>
</evidence>
<dbReference type="EMBL" id="JADKYB010000006">
    <property type="protein sequence ID" value="MBM9505381.1"/>
    <property type="molecule type" value="Genomic_DNA"/>
</dbReference>
<comment type="caution">
    <text evidence="9">The sequence shown here is derived from an EMBL/GenBank/DDBJ whole genome shotgun (WGS) entry which is preliminary data.</text>
</comment>
<evidence type="ECO:0000313" key="10">
    <source>
        <dbReference type="Proteomes" id="UP000749040"/>
    </source>
</evidence>